<reference evidence="8 9" key="1">
    <citation type="submission" date="2019-03" db="EMBL/GenBank/DDBJ databases">
        <title>Sequencing the genomes of 1000 actinobacteria strains.</title>
        <authorList>
            <person name="Klenk H.-P."/>
        </authorList>
    </citation>
    <scope>NUCLEOTIDE SEQUENCE [LARGE SCALE GENOMIC DNA]</scope>
    <source>
        <strain evidence="8 9">DSM 18936</strain>
    </source>
</reference>
<keyword evidence="9" id="KW-1185">Reference proteome</keyword>
<dbReference type="Gene3D" id="3.40.50.1700">
    <property type="entry name" value="Glycoside hydrolase family 3 C-terminal domain"/>
    <property type="match status" value="1"/>
</dbReference>
<evidence type="ECO:0000256" key="1">
    <source>
        <dbReference type="ARBA" id="ARBA00005336"/>
    </source>
</evidence>
<name>A0A4R7HX61_9ACTN</name>
<evidence type="ECO:0000313" key="9">
    <source>
        <dbReference type="Proteomes" id="UP000294558"/>
    </source>
</evidence>
<accession>A0A4R7HX61</accession>
<dbReference type="PANTHER" id="PTHR42715">
    <property type="entry name" value="BETA-GLUCOSIDASE"/>
    <property type="match status" value="1"/>
</dbReference>
<evidence type="ECO:0000256" key="6">
    <source>
        <dbReference type="RuleBase" id="RU361161"/>
    </source>
</evidence>
<evidence type="ECO:0000259" key="7">
    <source>
        <dbReference type="SMART" id="SM01217"/>
    </source>
</evidence>
<evidence type="ECO:0000256" key="4">
    <source>
        <dbReference type="ARBA" id="ARBA00058905"/>
    </source>
</evidence>
<dbReference type="InterPro" id="IPR019800">
    <property type="entry name" value="Glyco_hydro_3_AS"/>
</dbReference>
<dbReference type="InterPro" id="IPR026891">
    <property type="entry name" value="Fn3-like"/>
</dbReference>
<dbReference type="Proteomes" id="UP000294558">
    <property type="component" value="Unassembled WGS sequence"/>
</dbReference>
<feature type="domain" description="Fibronectin type III-like" evidence="7">
    <location>
        <begin position="598"/>
        <end position="668"/>
    </location>
</feature>
<dbReference type="PROSITE" id="PS00775">
    <property type="entry name" value="GLYCOSYL_HYDROL_F3"/>
    <property type="match status" value="1"/>
</dbReference>
<dbReference type="InterPro" id="IPR050288">
    <property type="entry name" value="Cellulose_deg_GH3"/>
</dbReference>
<dbReference type="PRINTS" id="PR00133">
    <property type="entry name" value="GLHYDRLASE3"/>
</dbReference>
<dbReference type="Pfam" id="PF01915">
    <property type="entry name" value="Glyco_hydro_3_C"/>
    <property type="match status" value="1"/>
</dbReference>
<dbReference type="InterPro" id="IPR036962">
    <property type="entry name" value="Glyco_hydro_3_N_sf"/>
</dbReference>
<dbReference type="Gene3D" id="3.20.20.300">
    <property type="entry name" value="Glycoside hydrolase, family 3, N-terminal domain"/>
    <property type="match status" value="1"/>
</dbReference>
<evidence type="ECO:0000256" key="2">
    <source>
        <dbReference type="ARBA" id="ARBA00022801"/>
    </source>
</evidence>
<gene>
    <name evidence="8" type="ORF">BDK89_1325</name>
</gene>
<dbReference type="InterPro" id="IPR017853">
    <property type="entry name" value="GH"/>
</dbReference>
<comment type="similarity">
    <text evidence="1 6">Belongs to the glycosyl hydrolase 3 family.</text>
</comment>
<dbReference type="Pfam" id="PF00933">
    <property type="entry name" value="Glyco_hydro_3"/>
    <property type="match status" value="1"/>
</dbReference>
<evidence type="ECO:0000256" key="5">
    <source>
        <dbReference type="ARBA" id="ARBA00074219"/>
    </source>
</evidence>
<dbReference type="SUPFAM" id="SSF52279">
    <property type="entry name" value="Beta-D-glucan exohydrolase, C-terminal domain"/>
    <property type="match status" value="1"/>
</dbReference>
<dbReference type="GO" id="GO:0008422">
    <property type="term" value="F:beta-glucosidase activity"/>
    <property type="evidence" value="ECO:0007669"/>
    <property type="project" value="UniProtKB-ARBA"/>
</dbReference>
<dbReference type="EMBL" id="SOAU01000001">
    <property type="protein sequence ID" value="TDT15747.1"/>
    <property type="molecule type" value="Genomic_DNA"/>
</dbReference>
<keyword evidence="6" id="KW-0326">Glycosidase</keyword>
<comment type="caution">
    <text evidence="8">The sequence shown here is derived from an EMBL/GenBank/DDBJ whole genome shotgun (WGS) entry which is preliminary data.</text>
</comment>
<evidence type="ECO:0000313" key="8">
    <source>
        <dbReference type="EMBL" id="TDT15747.1"/>
    </source>
</evidence>
<dbReference type="SUPFAM" id="SSF51445">
    <property type="entry name" value="(Trans)glycosidases"/>
    <property type="match status" value="1"/>
</dbReference>
<dbReference type="PANTHER" id="PTHR42715:SF10">
    <property type="entry name" value="BETA-GLUCOSIDASE"/>
    <property type="match status" value="1"/>
</dbReference>
<keyword evidence="3" id="KW-0119">Carbohydrate metabolism</keyword>
<comment type="function">
    <text evidence="4">Catalyzes the hydrolysis of a non-reducing terminal alpha-L-arabinopyranosidic linkage in ginsenoside Rb2 (alpha-L-arabinopyranosyl-(1-&gt;6)-alpha-D-glucopyranosyl) to release alpha-D-glucopyranosyl (Rd). It is not able to hydrolyze alpha-L-arabinofuranosyl-(1-&gt;6)-alpha-D-glucopyranosyl (Rc).</text>
</comment>
<dbReference type="InterPro" id="IPR036881">
    <property type="entry name" value="Glyco_hydro_3_C_sf"/>
</dbReference>
<proteinExistence type="inferred from homology"/>
<dbReference type="InterPro" id="IPR001764">
    <property type="entry name" value="Glyco_hydro_3_N"/>
</dbReference>
<dbReference type="SMART" id="SM01217">
    <property type="entry name" value="Fn3_like"/>
    <property type="match status" value="1"/>
</dbReference>
<keyword evidence="2 6" id="KW-0378">Hydrolase</keyword>
<dbReference type="InterPro" id="IPR013783">
    <property type="entry name" value="Ig-like_fold"/>
</dbReference>
<organism evidence="8 9">
    <name type="scientific">Ilumatobacter fluminis</name>
    <dbReference type="NCBI Taxonomy" id="467091"/>
    <lineage>
        <taxon>Bacteria</taxon>
        <taxon>Bacillati</taxon>
        <taxon>Actinomycetota</taxon>
        <taxon>Acidimicrobiia</taxon>
        <taxon>Acidimicrobiales</taxon>
        <taxon>Ilumatobacteraceae</taxon>
        <taxon>Ilumatobacter</taxon>
    </lineage>
</organism>
<dbReference type="InterPro" id="IPR002772">
    <property type="entry name" value="Glyco_hydro_3_C"/>
</dbReference>
<dbReference type="Gene3D" id="2.60.40.10">
    <property type="entry name" value="Immunoglobulins"/>
    <property type="match status" value="1"/>
</dbReference>
<dbReference type="AlphaFoldDB" id="A0A4R7HX61"/>
<protein>
    <recommendedName>
        <fullName evidence="5">Exo-alpha-(1-&gt;6)-L-arabinopyranosidase</fullName>
    </recommendedName>
</protein>
<evidence type="ECO:0000256" key="3">
    <source>
        <dbReference type="ARBA" id="ARBA00023277"/>
    </source>
</evidence>
<sequence length="762" mass="82085">MATATPPSVRDMDVDALLSELTLQEKAALISGADIWHTVAVERLDIPAIMCSDGPHGMRAQVDDVQDGEMLKAAPATCFPTASAIASSWDRDLIHEVGVAIANEARQYGVSVVLGPGVNMKRSPLCGRNFEYLSEDPYLAGELGLAIVDGIQSRDVGTSVKHYAANNQEHDRLRVSAEIDERTLREIYLPAFERIITAGRPWTVMCAYNRINGTHASQNPWLLTDVLRDEWGFEGVVVSDWGAVHDRVAAVQAGLDWEMPPDLERSPAAVVRAVEAGWLDESVLDTSVRRMLDMVAKGRHVLDLDETVDVDAHHELARHAAAESAVLLKNDGGLLPLMDDGTIAVIGEFARTPRFQGSGSSQVTTTRVDVAADEIARLVSSDRVRFAPGYGVDTTEDDAALADEAVRVASSSDTVVMFMGLPDSYESEGFDRAHMDLPPNQLALLDAVLQVNERVVVVLVNGATVVMEPWCESVPAILECWLGGQAAGGAVADLLTGAASPGGRLAETMPVSLNDVPSTLNFPGDPGVVRYGEGIFIGYRAHDHLGQRVSFPFGFGLSYTSFDIADLEVTTSGAVADGTLAAAVSATVTNTGDRAGSHVVQVYVGDDDAEVARPPRELKGFAKVRLDPGQSERVTIDLDQRAFSYWSTRHRRWVVEAGTFTIAVGAHSRDLPLSAVVDVEAPSIRPALDAMSTLTEWADDPAGWATLDEFLPERHPARSRRFRSLLGSMPIDTLAGFGSMGFTHADVDTLLERVREHQATAP</sequence>
<dbReference type="FunFam" id="2.60.40.10:FF:000495">
    <property type="entry name" value="Periplasmic beta-glucosidase"/>
    <property type="match status" value="1"/>
</dbReference>
<dbReference type="Pfam" id="PF14310">
    <property type="entry name" value="Fn3-like"/>
    <property type="match status" value="1"/>
</dbReference>
<dbReference type="GO" id="GO:0005975">
    <property type="term" value="P:carbohydrate metabolic process"/>
    <property type="evidence" value="ECO:0007669"/>
    <property type="project" value="InterPro"/>
</dbReference>